<evidence type="ECO:0000256" key="8">
    <source>
        <dbReference type="ARBA" id="ARBA00022958"/>
    </source>
</evidence>
<evidence type="ECO:0000313" key="17">
    <source>
        <dbReference type="Proteomes" id="UP000254496"/>
    </source>
</evidence>
<dbReference type="FunFam" id="3.40.50.720:FF:000036">
    <property type="entry name" value="Glutathione-regulated potassium-efflux system protein KefB"/>
    <property type="match status" value="1"/>
</dbReference>
<evidence type="ECO:0000256" key="2">
    <source>
        <dbReference type="ARBA" id="ARBA00005551"/>
    </source>
</evidence>
<feature type="transmembrane region" description="Helical" evidence="12">
    <location>
        <begin position="154"/>
        <end position="172"/>
    </location>
</feature>
<dbReference type="InterPro" id="IPR038770">
    <property type="entry name" value="Na+/solute_symporter_sf"/>
</dbReference>
<dbReference type="EMBL" id="UGHF01000001">
    <property type="protein sequence ID" value="STO59100.1"/>
    <property type="molecule type" value="Genomic_DNA"/>
</dbReference>
<reference evidence="16 17" key="1">
    <citation type="submission" date="2018-06" db="EMBL/GenBank/DDBJ databases">
        <authorList>
            <consortium name="Pathogen Informatics"/>
            <person name="Doyle S."/>
        </authorList>
    </citation>
    <scope>NUCLEOTIDE SEQUENCE [LARGE SCALE GENOMIC DNA]</scope>
    <source>
        <strain evidence="14 16">NCTC1659</strain>
        <strain evidence="15 17">NCTC8540</strain>
    </source>
</reference>
<keyword evidence="7 12" id="KW-0812">Transmembrane</keyword>
<dbReference type="Proteomes" id="UP000254496">
    <property type="component" value="Unassembled WGS sequence"/>
</dbReference>
<dbReference type="InterPro" id="IPR004771">
    <property type="entry name" value="K/H_exchanger"/>
</dbReference>
<dbReference type="AlphaFoldDB" id="A0A1V4B308"/>
<comment type="subcellular location">
    <subcellularLocation>
        <location evidence="1">Endomembrane system</location>
        <topology evidence="1">Multi-pass membrane protein</topology>
    </subcellularLocation>
</comment>
<dbReference type="GO" id="GO:0005886">
    <property type="term" value="C:plasma membrane"/>
    <property type="evidence" value="ECO:0007669"/>
    <property type="project" value="InterPro"/>
</dbReference>
<dbReference type="PANTHER" id="PTHR46157:SF8">
    <property type="entry name" value="GLUTATHIONE-REGULATED POTASSIUM-EFFLUX SYSTEM PROTEIN"/>
    <property type="match status" value="1"/>
</dbReference>
<feature type="transmembrane region" description="Helical" evidence="12">
    <location>
        <begin position="184"/>
        <end position="205"/>
    </location>
</feature>
<dbReference type="PANTHER" id="PTHR46157">
    <property type="entry name" value="K(+) EFFLUX ANTIPORTER 3, CHLOROPLASTIC"/>
    <property type="match status" value="1"/>
</dbReference>
<keyword evidence="6" id="KW-0633">Potassium transport</keyword>
<evidence type="ECO:0000256" key="6">
    <source>
        <dbReference type="ARBA" id="ARBA00022538"/>
    </source>
</evidence>
<evidence type="ECO:0000256" key="12">
    <source>
        <dbReference type="SAM" id="Phobius"/>
    </source>
</evidence>
<keyword evidence="3" id="KW-0813">Transport</keyword>
<dbReference type="SUPFAM" id="SSF51735">
    <property type="entry name" value="NAD(P)-binding Rossmann-fold domains"/>
    <property type="match status" value="1"/>
</dbReference>
<sequence>MAAEGANQLVSVVTLLAAAVVAVPLFKRLGLGSVLGYLAAGLVIGPFGLGLFTDPEGIIHIAELGVVMFLFIIGLEMKPSHIWGLRNHIFCLGAFQITLCTGALTYIAILYGFDWKVAFVAASGFVLTSTAIVMQELSDRNDMTSPRGQRIVSILLFEDLLIVPLLAFVTFLSPDKVASTEPLWQKIAISGGAVAVLVAAGLWLLNPLFKILAKTKIREVMTAAALLVVLGSALLMEEGGLSMAMGAFVAGVLLSESSFRHQLEADIEPFRGLLLGLFFLGVGMSLNLSVVAENLFLIIFGVLIFMLVKGLAIYLVALVTKTGNANSIDRAIIMAQGGEFAFVLFSAAASQNVISEEVQANMTAIVVLSMVLTPLFIIAQKKYIIPRLKPTQPERSADHIDEQHPIVLIGLGRFGQIVHRMLVMTGHHPTIIDKDAGLIAGMKKLGIKCYYGDATRPELLHAAGVENAELLIVAIDNREQALHVVELARKMNPQAKIIARAYDRIHVYDLYDAGANIQIRETFDSALRTGKKALLSLGMDEDIVTEIGEAYFRKDRHSVKLMAEVYDPKISRFENKELIQIALDVDQEMMAEVQQIMSKER</sequence>
<dbReference type="InterPro" id="IPR003148">
    <property type="entry name" value="RCK_N"/>
</dbReference>
<dbReference type="Pfam" id="PF00999">
    <property type="entry name" value="Na_H_Exchanger"/>
    <property type="match status" value="1"/>
</dbReference>
<evidence type="ECO:0000256" key="7">
    <source>
        <dbReference type="ARBA" id="ARBA00022692"/>
    </source>
</evidence>
<evidence type="ECO:0000259" key="13">
    <source>
        <dbReference type="PROSITE" id="PS51201"/>
    </source>
</evidence>
<keyword evidence="11 12" id="KW-0472">Membrane</keyword>
<feature type="domain" description="RCK N-terminal" evidence="13">
    <location>
        <begin position="403"/>
        <end position="527"/>
    </location>
</feature>
<evidence type="ECO:0000256" key="1">
    <source>
        <dbReference type="ARBA" id="ARBA00004127"/>
    </source>
</evidence>
<dbReference type="NCBIfam" id="TIGR00932">
    <property type="entry name" value="2a37"/>
    <property type="match status" value="1"/>
</dbReference>
<dbReference type="Gene3D" id="3.40.50.720">
    <property type="entry name" value="NAD(P)-binding Rossmann-like Domain"/>
    <property type="match status" value="1"/>
</dbReference>
<proteinExistence type="inferred from homology"/>
<organism evidence="14 16">
    <name type="scientific">Canicola haemoglobinophilus</name>
    <dbReference type="NCBI Taxonomy" id="733"/>
    <lineage>
        <taxon>Bacteria</taxon>
        <taxon>Pseudomonadati</taxon>
        <taxon>Pseudomonadota</taxon>
        <taxon>Gammaproteobacteria</taxon>
        <taxon>Pasteurellales</taxon>
        <taxon>Pasteurellaceae</taxon>
        <taxon>Canicola</taxon>
    </lineage>
</organism>
<dbReference type="GO" id="GO:1902600">
    <property type="term" value="P:proton transmembrane transport"/>
    <property type="evidence" value="ECO:0007669"/>
    <property type="project" value="InterPro"/>
</dbReference>
<feature type="transmembrane region" description="Helical" evidence="12">
    <location>
        <begin position="360"/>
        <end position="379"/>
    </location>
</feature>
<gene>
    <name evidence="14" type="primary">kefBC</name>
    <name evidence="14" type="ORF">NCTC1659_00325</name>
    <name evidence="15" type="ORF">NCTC8540_00212</name>
</gene>
<dbReference type="Pfam" id="PF02254">
    <property type="entry name" value="TrkA_N"/>
    <property type="match status" value="1"/>
</dbReference>
<dbReference type="InterPro" id="IPR006153">
    <property type="entry name" value="Cation/H_exchanger_TM"/>
</dbReference>
<evidence type="ECO:0000256" key="3">
    <source>
        <dbReference type="ARBA" id="ARBA00022448"/>
    </source>
</evidence>
<keyword evidence="9 12" id="KW-1133">Transmembrane helix</keyword>
<keyword evidence="16" id="KW-1185">Reference proteome</keyword>
<dbReference type="Gene3D" id="1.20.1530.20">
    <property type="match status" value="1"/>
</dbReference>
<dbReference type="Proteomes" id="UP000254329">
    <property type="component" value="Unassembled WGS sequence"/>
</dbReference>
<dbReference type="PROSITE" id="PS51201">
    <property type="entry name" value="RCK_N"/>
    <property type="match status" value="1"/>
</dbReference>
<dbReference type="RefSeq" id="WP_078217759.1">
    <property type="nucleotide sequence ID" value="NZ_MUXZ01000006.1"/>
</dbReference>
<feature type="transmembrane region" description="Helical" evidence="12">
    <location>
        <begin position="58"/>
        <end position="77"/>
    </location>
</feature>
<keyword evidence="5" id="KW-1003">Cell membrane</keyword>
<evidence type="ECO:0000256" key="10">
    <source>
        <dbReference type="ARBA" id="ARBA00023065"/>
    </source>
</evidence>
<feature type="transmembrane region" description="Helical" evidence="12">
    <location>
        <begin position="117"/>
        <end position="134"/>
    </location>
</feature>
<evidence type="ECO:0000256" key="5">
    <source>
        <dbReference type="ARBA" id="ARBA00022475"/>
    </source>
</evidence>
<accession>A0A1V4B308</accession>
<feature type="transmembrane region" description="Helical" evidence="12">
    <location>
        <begin position="271"/>
        <end position="290"/>
    </location>
</feature>
<dbReference type="GO" id="GO:0015297">
    <property type="term" value="F:antiporter activity"/>
    <property type="evidence" value="ECO:0007669"/>
    <property type="project" value="UniProtKB-KW"/>
</dbReference>
<feature type="transmembrane region" description="Helical" evidence="12">
    <location>
        <begin position="331"/>
        <end position="354"/>
    </location>
</feature>
<evidence type="ECO:0000313" key="14">
    <source>
        <dbReference type="EMBL" id="STO59100.1"/>
    </source>
</evidence>
<feature type="transmembrane region" description="Helical" evidence="12">
    <location>
        <begin position="6"/>
        <end position="26"/>
    </location>
</feature>
<dbReference type="PRINTS" id="PR00335">
    <property type="entry name" value="KUPTAKETRKA"/>
</dbReference>
<protein>
    <submittedName>
        <fullName evidence="14">Glutathione-regulated potassium-efflux system protein</fullName>
    </submittedName>
</protein>
<keyword evidence="10" id="KW-0406">Ion transport</keyword>
<dbReference type="InterPro" id="IPR006036">
    <property type="entry name" value="K_uptake_TrkA"/>
</dbReference>
<dbReference type="InterPro" id="IPR036291">
    <property type="entry name" value="NAD(P)-bd_dom_sf"/>
</dbReference>
<dbReference type="GO" id="GO:0015079">
    <property type="term" value="F:potassium ion transmembrane transporter activity"/>
    <property type="evidence" value="ECO:0007669"/>
    <property type="project" value="InterPro"/>
</dbReference>
<evidence type="ECO:0000256" key="9">
    <source>
        <dbReference type="ARBA" id="ARBA00022989"/>
    </source>
</evidence>
<dbReference type="EMBL" id="UGHJ01000001">
    <property type="protein sequence ID" value="STO67743.1"/>
    <property type="molecule type" value="Genomic_DNA"/>
</dbReference>
<feature type="transmembrane region" description="Helical" evidence="12">
    <location>
        <begin position="296"/>
        <end position="319"/>
    </location>
</feature>
<dbReference type="OrthoDB" id="9781411at2"/>
<dbReference type="STRING" id="733.B0186_02155"/>
<keyword evidence="8" id="KW-0630">Potassium</keyword>
<evidence type="ECO:0000313" key="16">
    <source>
        <dbReference type="Proteomes" id="UP000254329"/>
    </source>
</evidence>
<feature type="transmembrane region" description="Helical" evidence="12">
    <location>
        <begin position="89"/>
        <end position="111"/>
    </location>
</feature>
<feature type="transmembrane region" description="Helical" evidence="12">
    <location>
        <begin position="33"/>
        <end position="52"/>
    </location>
</feature>
<keyword evidence="4" id="KW-0050">Antiport</keyword>
<evidence type="ECO:0000313" key="15">
    <source>
        <dbReference type="EMBL" id="STO67743.1"/>
    </source>
</evidence>
<comment type="similarity">
    <text evidence="2">Belongs to the monovalent cation:proton antiporter 2 (CPA2) transporter (TC 2.A.37) family.</text>
</comment>
<evidence type="ECO:0000256" key="4">
    <source>
        <dbReference type="ARBA" id="ARBA00022449"/>
    </source>
</evidence>
<name>A0A1V4B308_9PAST</name>
<evidence type="ECO:0000256" key="11">
    <source>
        <dbReference type="ARBA" id="ARBA00023136"/>
    </source>
</evidence>
<dbReference type="GO" id="GO:0012505">
    <property type="term" value="C:endomembrane system"/>
    <property type="evidence" value="ECO:0007669"/>
    <property type="project" value="UniProtKB-SubCell"/>
</dbReference>